<evidence type="ECO:0000313" key="4">
    <source>
        <dbReference type="EMBL" id="KAH0234477.1"/>
    </source>
</evidence>
<feature type="domain" description="Impact N-terminal" evidence="3">
    <location>
        <begin position="31"/>
        <end position="136"/>
    </location>
</feature>
<gene>
    <name evidence="4" type="ORF">KCV03_g939</name>
</gene>
<feature type="region of interest" description="Disordered" evidence="2">
    <location>
        <begin position="181"/>
        <end position="210"/>
    </location>
</feature>
<dbReference type="EMBL" id="JAHFYH010000003">
    <property type="protein sequence ID" value="KAH0234477.1"/>
    <property type="molecule type" value="Genomic_DNA"/>
</dbReference>
<keyword evidence="4" id="KW-0689">Ribosomal protein</keyword>
<dbReference type="InterPro" id="IPR001498">
    <property type="entry name" value="Impact_N"/>
</dbReference>
<feature type="compositionally biased region" description="Pro residues" evidence="2">
    <location>
        <begin position="247"/>
        <end position="256"/>
    </location>
</feature>
<dbReference type="PANTHER" id="PTHR16301:SF26">
    <property type="entry name" value="IMPACT FAMILY MEMBER C14C8.09C"/>
    <property type="match status" value="1"/>
</dbReference>
<dbReference type="AlphaFoldDB" id="A0A9P8GQ54"/>
<dbReference type="Proteomes" id="UP000767238">
    <property type="component" value="Unassembled WGS sequence"/>
</dbReference>
<name>A0A9P8GQ54_AURME</name>
<feature type="non-terminal residue" evidence="4">
    <location>
        <position position="324"/>
    </location>
</feature>
<evidence type="ECO:0000256" key="1">
    <source>
        <dbReference type="ARBA" id="ARBA00007665"/>
    </source>
</evidence>
<dbReference type="GO" id="GO:0005840">
    <property type="term" value="C:ribosome"/>
    <property type="evidence" value="ECO:0007669"/>
    <property type="project" value="UniProtKB-KW"/>
</dbReference>
<evidence type="ECO:0000313" key="5">
    <source>
        <dbReference type="Proteomes" id="UP000767238"/>
    </source>
</evidence>
<comment type="caution">
    <text evidence="4">The sequence shown here is derived from an EMBL/GenBank/DDBJ whole genome shotgun (WGS) entry which is preliminary data.</text>
</comment>
<sequence>MAKRPRSPSPTKNAPGDLDHDFWVSEVIDDRASQFQAFFSPTMPAKELQNLDRIEDASHRILAWRKPSSQRTLVGSVRTLESGTDDDGERYGGRHVLKVLEEMRVEGALVVARYYGGVMLGPVRFAHIENSARDAIRAWRQNEDSEGQKRRRVEDEDMEKASLIVELADRDQNILVLRRLLEEKTQKPQPQAEQKTSSARPPIPAPDYSSMPLERLRQFDKARDSTVAFLLKKIDEAEKQNSLEPASPDPESPQPIQPQSTEKDTNTAATQNVASKDEPVSTEEEVPKTASSTENNSTTDPKHAKHAPLMPFEEEESSEDDDDS</sequence>
<keyword evidence="4" id="KW-0687">Ribonucleoprotein</keyword>
<dbReference type="GO" id="GO:0005737">
    <property type="term" value="C:cytoplasm"/>
    <property type="evidence" value="ECO:0007669"/>
    <property type="project" value="TreeGrafter"/>
</dbReference>
<dbReference type="PANTHER" id="PTHR16301">
    <property type="entry name" value="IMPACT-RELATED"/>
    <property type="match status" value="1"/>
</dbReference>
<protein>
    <submittedName>
        <fullName evidence="4">Ribosomal protein S5 domain 2-like protein</fullName>
    </submittedName>
</protein>
<reference evidence="4" key="2">
    <citation type="submission" date="2021-08" db="EMBL/GenBank/DDBJ databases">
        <authorList>
            <person name="Gostincar C."/>
            <person name="Sun X."/>
            <person name="Song Z."/>
            <person name="Gunde-Cimerman N."/>
        </authorList>
    </citation>
    <scope>NUCLEOTIDE SEQUENCE</scope>
    <source>
        <strain evidence="4">EXF-8016</strain>
    </source>
</reference>
<proteinExistence type="inferred from homology"/>
<evidence type="ECO:0000256" key="2">
    <source>
        <dbReference type="SAM" id="MobiDB-lite"/>
    </source>
</evidence>
<dbReference type="Pfam" id="PF01205">
    <property type="entry name" value="Impact_N"/>
    <property type="match status" value="1"/>
</dbReference>
<evidence type="ECO:0000259" key="3">
    <source>
        <dbReference type="Pfam" id="PF01205"/>
    </source>
</evidence>
<accession>A0A9P8GQ54</accession>
<organism evidence="4 5">
    <name type="scientific">Aureobasidium melanogenum</name>
    <name type="common">Aureobasidium pullulans var. melanogenum</name>
    <dbReference type="NCBI Taxonomy" id="46634"/>
    <lineage>
        <taxon>Eukaryota</taxon>
        <taxon>Fungi</taxon>
        <taxon>Dikarya</taxon>
        <taxon>Ascomycota</taxon>
        <taxon>Pezizomycotina</taxon>
        <taxon>Dothideomycetes</taxon>
        <taxon>Dothideomycetidae</taxon>
        <taxon>Dothideales</taxon>
        <taxon>Saccotheciaceae</taxon>
        <taxon>Aureobasidium</taxon>
    </lineage>
</organism>
<feature type="region of interest" description="Disordered" evidence="2">
    <location>
        <begin position="238"/>
        <end position="324"/>
    </location>
</feature>
<dbReference type="SUPFAM" id="SSF54211">
    <property type="entry name" value="Ribosomal protein S5 domain 2-like"/>
    <property type="match status" value="1"/>
</dbReference>
<dbReference type="InterPro" id="IPR020568">
    <property type="entry name" value="Ribosomal_Su5_D2-typ_SF"/>
</dbReference>
<dbReference type="InterPro" id="IPR036956">
    <property type="entry name" value="Impact_N_sf"/>
</dbReference>
<dbReference type="OrthoDB" id="69641at2759"/>
<dbReference type="InterPro" id="IPR023582">
    <property type="entry name" value="Impact"/>
</dbReference>
<feature type="compositionally biased region" description="Polar residues" evidence="2">
    <location>
        <begin position="187"/>
        <end position="199"/>
    </location>
</feature>
<dbReference type="GO" id="GO:0006446">
    <property type="term" value="P:regulation of translational initiation"/>
    <property type="evidence" value="ECO:0007669"/>
    <property type="project" value="TreeGrafter"/>
</dbReference>
<feature type="compositionally biased region" description="Acidic residues" evidence="2">
    <location>
        <begin position="312"/>
        <end position="324"/>
    </location>
</feature>
<feature type="compositionally biased region" description="Polar residues" evidence="2">
    <location>
        <begin position="289"/>
        <end position="299"/>
    </location>
</feature>
<comment type="similarity">
    <text evidence="1">Belongs to the IMPACT family.</text>
</comment>
<dbReference type="GO" id="GO:0140469">
    <property type="term" value="P:GCN2-mediated signaling"/>
    <property type="evidence" value="ECO:0007669"/>
    <property type="project" value="TreeGrafter"/>
</dbReference>
<dbReference type="Gene3D" id="3.30.230.30">
    <property type="entry name" value="Impact, N-terminal domain"/>
    <property type="match status" value="1"/>
</dbReference>
<reference evidence="4" key="1">
    <citation type="journal article" date="2021" name="J Fungi (Basel)">
        <title>Virulence traits and population genomics of the black yeast Aureobasidium melanogenum.</title>
        <authorList>
            <person name="Cernosa A."/>
            <person name="Sun X."/>
            <person name="Gostincar C."/>
            <person name="Fang C."/>
            <person name="Gunde-Cimerman N."/>
            <person name="Song Z."/>
        </authorList>
    </citation>
    <scope>NUCLEOTIDE SEQUENCE</scope>
    <source>
        <strain evidence="4">EXF-8016</strain>
    </source>
</reference>